<name>A0A2S3UYF3_9HYPH</name>
<organism evidence="3 4">
    <name type="scientific">Roseibium marinum</name>
    <dbReference type="NCBI Taxonomy" id="281252"/>
    <lineage>
        <taxon>Bacteria</taxon>
        <taxon>Pseudomonadati</taxon>
        <taxon>Pseudomonadota</taxon>
        <taxon>Alphaproteobacteria</taxon>
        <taxon>Hyphomicrobiales</taxon>
        <taxon>Stappiaceae</taxon>
        <taxon>Roseibium</taxon>
    </lineage>
</organism>
<keyword evidence="1 2" id="KW-0732">Signal</keyword>
<dbReference type="Proteomes" id="UP000236959">
    <property type="component" value="Unassembled WGS sequence"/>
</dbReference>
<evidence type="ECO:0008006" key="5">
    <source>
        <dbReference type="Google" id="ProtNLM"/>
    </source>
</evidence>
<sequence>MTNTGRNASVPVLVGLLAALGQAPAAMAADSSHDEATQTAIAAVSEMGRQLRELKSFGIHADVAYDDVVSDGILVQRNEEVTISARVPDGLRAEIDGADLHRSITYDGLTVTVYGETLGYYAQFEAPATIRETLQKAAEQHDLQLPLADLFFWGTDEDNLADVTSATMVGPANIGGRLCDQYVFAQDDVSWQIWITQGDKKLPCKLAIVDLSQPARPQYSAVIDMTPEATFDASVFSFAPPEGAEKISIYTAKTADQ</sequence>
<feature type="signal peptide" evidence="2">
    <location>
        <begin position="1"/>
        <end position="28"/>
    </location>
</feature>
<reference evidence="3 4" key="1">
    <citation type="submission" date="2018-01" db="EMBL/GenBank/DDBJ databases">
        <title>Genomic Encyclopedia of Archaeal and Bacterial Type Strains, Phase II (KMG-II): from individual species to whole genera.</title>
        <authorList>
            <person name="Goeker M."/>
        </authorList>
    </citation>
    <scope>NUCLEOTIDE SEQUENCE [LARGE SCALE GENOMIC DNA]</scope>
    <source>
        <strain evidence="3 4">DSM 17023</strain>
    </source>
</reference>
<comment type="caution">
    <text evidence="3">The sequence shown here is derived from an EMBL/GenBank/DDBJ whole genome shotgun (WGS) entry which is preliminary data.</text>
</comment>
<dbReference type="Pfam" id="PF09865">
    <property type="entry name" value="DUF2092"/>
    <property type="match status" value="1"/>
</dbReference>
<accession>A0A2S3UYF3</accession>
<gene>
    <name evidence="3" type="ORF">CLV41_10233</name>
</gene>
<evidence type="ECO:0000256" key="1">
    <source>
        <dbReference type="ARBA" id="ARBA00022729"/>
    </source>
</evidence>
<dbReference type="AlphaFoldDB" id="A0A2S3UYF3"/>
<evidence type="ECO:0000313" key="4">
    <source>
        <dbReference type="Proteomes" id="UP000236959"/>
    </source>
</evidence>
<dbReference type="InterPro" id="IPR029046">
    <property type="entry name" value="LolA/LolB/LppX"/>
</dbReference>
<dbReference type="EMBL" id="PPCN01000002">
    <property type="protein sequence ID" value="POF32630.1"/>
    <property type="molecule type" value="Genomic_DNA"/>
</dbReference>
<dbReference type="OrthoDB" id="116979at2"/>
<feature type="chain" id="PRO_5015677011" description="DUF2092 domain-containing protein" evidence="2">
    <location>
        <begin position="29"/>
        <end position="257"/>
    </location>
</feature>
<keyword evidence="4" id="KW-1185">Reference proteome</keyword>
<proteinExistence type="predicted"/>
<dbReference type="RefSeq" id="WP_103221636.1">
    <property type="nucleotide sequence ID" value="NZ_PPCN01000002.1"/>
</dbReference>
<protein>
    <recommendedName>
        <fullName evidence="5">DUF2092 domain-containing protein</fullName>
    </recommendedName>
</protein>
<evidence type="ECO:0000313" key="3">
    <source>
        <dbReference type="EMBL" id="POF32630.1"/>
    </source>
</evidence>
<evidence type="ECO:0000256" key="2">
    <source>
        <dbReference type="SAM" id="SignalP"/>
    </source>
</evidence>
<dbReference type="InterPro" id="IPR019207">
    <property type="entry name" value="DUF2092"/>
</dbReference>
<dbReference type="SUPFAM" id="SSF89392">
    <property type="entry name" value="Prokaryotic lipoproteins and lipoprotein localization factors"/>
    <property type="match status" value="1"/>
</dbReference>